<dbReference type="EMBL" id="MOEN01000008">
    <property type="protein sequence ID" value="OMH40806.1"/>
    <property type="molecule type" value="Genomic_DNA"/>
</dbReference>
<dbReference type="RefSeq" id="WP_076712669.1">
    <property type="nucleotide sequence ID" value="NZ_MOEN01000008.1"/>
</dbReference>
<proteinExistence type="predicted"/>
<sequence length="195" mass="22069">MKTIAFLTLDIPSLPKADFPINVDFEGDKVIVPASKIIKFIDTSKGLKLIDHHNKVQVYDIKNIQGNILVVEKVTVFENRRKSIRLPFIGRYKGFFVSSINDVPDIYKLRDISFEAIAVETVGDSVPVFPENKEINGRLYFPAMGIKSPVLPFYIIRAAEKLAVFGFEGKTEFAKELMLNLTIELKHLLKNAKIT</sequence>
<accession>A0A1R1MM14</accession>
<evidence type="ECO:0000313" key="2">
    <source>
        <dbReference type="Proteomes" id="UP000187408"/>
    </source>
</evidence>
<comment type="caution">
    <text evidence="1">The sequence shown here is derived from an EMBL/GenBank/DDBJ whole genome shotgun (WGS) entry which is preliminary data.</text>
</comment>
<dbReference type="OrthoDB" id="12568at2"/>
<dbReference type="Proteomes" id="UP000187408">
    <property type="component" value="Unassembled WGS sequence"/>
</dbReference>
<name>A0A1R1MM14_9BACT</name>
<dbReference type="STRING" id="1914305.BLW93_03180"/>
<dbReference type="AlphaFoldDB" id="A0A1R1MM14"/>
<keyword evidence="2" id="KW-1185">Reference proteome</keyword>
<organism evidence="1 2">
    <name type="scientific">Desulfurobacterium indicum</name>
    <dbReference type="NCBI Taxonomy" id="1914305"/>
    <lineage>
        <taxon>Bacteria</taxon>
        <taxon>Pseudomonadati</taxon>
        <taxon>Aquificota</taxon>
        <taxon>Aquificia</taxon>
        <taxon>Desulfurobacteriales</taxon>
        <taxon>Desulfurobacteriaceae</taxon>
        <taxon>Desulfurobacterium</taxon>
    </lineage>
</organism>
<reference evidence="1 2" key="1">
    <citation type="submission" date="2016-10" db="EMBL/GenBank/DDBJ databases">
        <title>Genome sequence of a sulfur-reducing bacterium Desulfurobacterium indicum K6013.</title>
        <authorList>
            <person name="Cao J."/>
            <person name="Shao Z."/>
            <person name="Alain K."/>
            <person name="Jebbar M."/>
        </authorList>
    </citation>
    <scope>NUCLEOTIDE SEQUENCE [LARGE SCALE GENOMIC DNA]</scope>
    <source>
        <strain evidence="1 2">K6013</strain>
    </source>
</reference>
<protein>
    <submittedName>
        <fullName evidence="1">Uncharacterized protein</fullName>
    </submittedName>
</protein>
<evidence type="ECO:0000313" key="1">
    <source>
        <dbReference type="EMBL" id="OMH40806.1"/>
    </source>
</evidence>
<gene>
    <name evidence="1" type="ORF">BLW93_03180</name>
</gene>